<accession>A0A5S3WWN4</accession>
<name>A0A5S3WWN4_9GAMM</name>
<protein>
    <submittedName>
        <fullName evidence="1">Uncharacterized protein</fullName>
    </submittedName>
</protein>
<organism evidence="1 2">
    <name type="scientific">Pseudoalteromonas rubra</name>
    <dbReference type="NCBI Taxonomy" id="43658"/>
    <lineage>
        <taxon>Bacteria</taxon>
        <taxon>Pseudomonadati</taxon>
        <taxon>Pseudomonadota</taxon>
        <taxon>Gammaproteobacteria</taxon>
        <taxon>Alteromonadales</taxon>
        <taxon>Pseudoalteromonadaceae</taxon>
        <taxon>Pseudoalteromonas</taxon>
    </lineage>
</organism>
<evidence type="ECO:0000313" key="1">
    <source>
        <dbReference type="EMBL" id="TMP35479.1"/>
    </source>
</evidence>
<dbReference type="Proteomes" id="UP000306719">
    <property type="component" value="Unassembled WGS sequence"/>
</dbReference>
<comment type="caution">
    <text evidence="1">The sequence shown here is derived from an EMBL/GenBank/DDBJ whole genome shotgun (WGS) entry which is preliminary data.</text>
</comment>
<sequence length="62" mass="6314">MDIIILTNFTHASTLGVAIMAENIAGAFYFAARVVNVSTKAAQAAAVLACGRLGTLLLCASS</sequence>
<proteinExistence type="predicted"/>
<dbReference type="RefSeq" id="WP_138545708.1">
    <property type="nucleotide sequence ID" value="NZ_PNCJ01000023.1"/>
</dbReference>
<reference evidence="2" key="2">
    <citation type="submission" date="2019-06" db="EMBL/GenBank/DDBJ databases">
        <title>Co-occurence of chitin degradation, pigmentation and bioactivity in marine Pseudoalteromonas.</title>
        <authorList>
            <person name="Sonnenschein E.C."/>
            <person name="Bech P.K."/>
        </authorList>
    </citation>
    <scope>NUCLEOTIDE SEQUENCE [LARGE SCALE GENOMIC DNA]</scope>
    <source>
        <strain evidence="2">S2599</strain>
    </source>
</reference>
<evidence type="ECO:0000313" key="2">
    <source>
        <dbReference type="Proteomes" id="UP000306719"/>
    </source>
</evidence>
<dbReference type="AlphaFoldDB" id="A0A5S3WWN4"/>
<reference evidence="1 2" key="1">
    <citation type="submission" date="2018-01" db="EMBL/GenBank/DDBJ databases">
        <authorList>
            <person name="Paulsen S."/>
            <person name="Gram L.K."/>
        </authorList>
    </citation>
    <scope>NUCLEOTIDE SEQUENCE [LARGE SCALE GENOMIC DNA]</scope>
    <source>
        <strain evidence="1 2">S2599</strain>
    </source>
</reference>
<gene>
    <name evidence="1" type="ORF">CWB98_15795</name>
</gene>
<dbReference type="EMBL" id="PNCJ01000023">
    <property type="protein sequence ID" value="TMP35479.1"/>
    <property type="molecule type" value="Genomic_DNA"/>
</dbReference>